<dbReference type="SUPFAM" id="SSF52540">
    <property type="entry name" value="P-loop containing nucleoside triphosphate hydrolases"/>
    <property type="match status" value="1"/>
</dbReference>
<dbReference type="InterPro" id="IPR033690">
    <property type="entry name" value="Adenylat_kinase_CS"/>
</dbReference>
<evidence type="ECO:0000256" key="2">
    <source>
        <dbReference type="ARBA" id="ARBA00022741"/>
    </source>
</evidence>
<dbReference type="FunCoup" id="A0A0C3DA67">
    <property type="interactions" value="856"/>
</dbReference>
<feature type="binding site" evidence="6">
    <location>
        <begin position="130"/>
        <end position="133"/>
    </location>
    <ligand>
        <name>AMP</name>
        <dbReference type="ChEBI" id="CHEBI:456215"/>
    </ligand>
</feature>
<reference evidence="9 10" key="1">
    <citation type="submission" date="2014-04" db="EMBL/GenBank/DDBJ databases">
        <authorList>
            <consortium name="DOE Joint Genome Institute"/>
            <person name="Kuo A."/>
            <person name="Martino E."/>
            <person name="Perotto S."/>
            <person name="Kohler A."/>
            <person name="Nagy L.G."/>
            <person name="Floudas D."/>
            <person name="Copeland A."/>
            <person name="Barry K.W."/>
            <person name="Cichocki N."/>
            <person name="Veneault-Fourrey C."/>
            <person name="LaButti K."/>
            <person name="Lindquist E.A."/>
            <person name="Lipzen A."/>
            <person name="Lundell T."/>
            <person name="Morin E."/>
            <person name="Murat C."/>
            <person name="Sun H."/>
            <person name="Tunlid A."/>
            <person name="Henrissat B."/>
            <person name="Grigoriev I.V."/>
            <person name="Hibbett D.S."/>
            <person name="Martin F."/>
            <person name="Nordberg H.P."/>
            <person name="Cantor M.N."/>
            <person name="Hua S.X."/>
        </authorList>
    </citation>
    <scope>NUCLEOTIDE SEQUENCE [LARGE SCALE GENOMIC DNA]</scope>
    <source>
        <strain evidence="9 10">Zn</strain>
    </source>
</reference>
<feature type="binding site" evidence="6">
    <location>
        <position position="205"/>
    </location>
    <ligand>
        <name>AMP</name>
        <dbReference type="ChEBI" id="CHEBI:456215"/>
    </ligand>
</feature>
<dbReference type="NCBIfam" id="TIGR01351">
    <property type="entry name" value="adk"/>
    <property type="match status" value="1"/>
</dbReference>
<dbReference type="Pfam" id="PF00406">
    <property type="entry name" value="ADK"/>
    <property type="match status" value="1"/>
</dbReference>
<dbReference type="NCBIfam" id="NF001381">
    <property type="entry name" value="PRK00279.1-3"/>
    <property type="match status" value="1"/>
</dbReference>
<evidence type="ECO:0000256" key="3">
    <source>
        <dbReference type="ARBA" id="ARBA00022777"/>
    </source>
</evidence>
<feature type="binding site" evidence="6">
    <location>
        <position position="172"/>
    </location>
    <ligand>
        <name>ATP</name>
        <dbReference type="ChEBI" id="CHEBI:30616"/>
    </ligand>
</feature>
<dbReference type="FunFam" id="3.40.50.300:FF:000106">
    <property type="entry name" value="Adenylate kinase mitochondrial"/>
    <property type="match status" value="1"/>
</dbReference>
<feature type="binding site" evidence="6">
    <location>
        <begin position="181"/>
        <end position="182"/>
    </location>
    <ligand>
        <name>ATP</name>
        <dbReference type="ChEBI" id="CHEBI:30616"/>
    </ligand>
</feature>
<feature type="binding site" evidence="6">
    <location>
        <begin position="54"/>
        <end position="59"/>
    </location>
    <ligand>
        <name>ATP</name>
        <dbReference type="ChEBI" id="CHEBI:30616"/>
    </ligand>
</feature>
<comment type="similarity">
    <text evidence="6">Belongs to the adenylate kinase family. AK2 subfamily.</text>
</comment>
<keyword evidence="1 6" id="KW-0808">Transferase</keyword>
<dbReference type="InterPro" id="IPR006259">
    <property type="entry name" value="Adenyl_kin_sub"/>
</dbReference>
<dbReference type="GO" id="GO:0005758">
    <property type="term" value="C:mitochondrial intermembrane space"/>
    <property type="evidence" value="ECO:0007669"/>
    <property type="project" value="UniProtKB-SubCell"/>
</dbReference>
<evidence type="ECO:0000256" key="6">
    <source>
        <dbReference type="HAMAP-Rule" id="MF_03168"/>
    </source>
</evidence>
<evidence type="ECO:0000256" key="5">
    <source>
        <dbReference type="ARBA" id="ARBA00023128"/>
    </source>
</evidence>
<dbReference type="OrthoDB" id="439792at2759"/>
<dbReference type="PRINTS" id="PR00094">
    <property type="entry name" value="ADENYLTKNASE"/>
</dbReference>
<comment type="subcellular location">
    <subcellularLocation>
        <location evidence="6">Cytoplasm</location>
        <location evidence="6">Cytosol</location>
    </subcellularLocation>
    <subcellularLocation>
        <location evidence="6">Mitochondrion intermembrane space</location>
    </subcellularLocation>
    <text evidence="6">Predominantly mitochondrial.</text>
</comment>
<feature type="binding site" evidence="6">
    <location>
        <position position="80"/>
    </location>
    <ligand>
        <name>AMP</name>
        <dbReference type="ChEBI" id="CHEBI:456215"/>
    </ligand>
</feature>
<keyword evidence="7" id="KW-0175">Coiled coil</keyword>
<feature type="region of interest" description="LID" evidence="6">
    <location>
        <begin position="171"/>
        <end position="208"/>
    </location>
</feature>
<keyword evidence="5 6" id="KW-0496">Mitochondrion</keyword>
<comment type="subunit">
    <text evidence="6">Monomer.</text>
</comment>
<evidence type="ECO:0000256" key="4">
    <source>
        <dbReference type="ARBA" id="ARBA00022840"/>
    </source>
</evidence>
<dbReference type="STRING" id="913774.A0A0C3DA67"/>
<dbReference type="PANTHER" id="PTHR23359">
    <property type="entry name" value="NUCLEOTIDE KINASE"/>
    <property type="match status" value="1"/>
</dbReference>
<name>A0A0C3DA67_OIDMZ</name>
<proteinExistence type="inferred from homology"/>
<dbReference type="CDD" id="cd01428">
    <property type="entry name" value="ADK"/>
    <property type="match status" value="1"/>
</dbReference>
<evidence type="ECO:0000256" key="7">
    <source>
        <dbReference type="SAM" id="Coils"/>
    </source>
</evidence>
<dbReference type="EC" id="2.7.4.3" evidence="6"/>
<dbReference type="Gene3D" id="3.40.50.300">
    <property type="entry name" value="P-loop containing nucleotide triphosphate hydrolases"/>
    <property type="match status" value="1"/>
</dbReference>
<dbReference type="HAMAP" id="MF_00235">
    <property type="entry name" value="Adenylate_kinase_Adk"/>
    <property type="match status" value="1"/>
</dbReference>
<dbReference type="GO" id="GO:0006172">
    <property type="term" value="P:ADP biosynthetic process"/>
    <property type="evidence" value="ECO:0007669"/>
    <property type="project" value="UniProtKB-UniRule"/>
</dbReference>
<keyword evidence="10" id="KW-1185">Reference proteome</keyword>
<dbReference type="AlphaFoldDB" id="A0A0C3DA67"/>
<feature type="binding site" evidence="6">
    <location>
        <begin position="101"/>
        <end position="103"/>
    </location>
    <ligand>
        <name>AMP</name>
        <dbReference type="ChEBI" id="CHEBI:456215"/>
    </ligand>
</feature>
<comment type="catalytic activity">
    <reaction evidence="6">
        <text>AMP + ATP = 2 ADP</text>
        <dbReference type="Rhea" id="RHEA:12973"/>
        <dbReference type="ChEBI" id="CHEBI:30616"/>
        <dbReference type="ChEBI" id="CHEBI:456215"/>
        <dbReference type="ChEBI" id="CHEBI:456216"/>
        <dbReference type="EC" id="2.7.4.3"/>
    </reaction>
</comment>
<evidence type="ECO:0000256" key="1">
    <source>
        <dbReference type="ARBA" id="ARBA00022679"/>
    </source>
</evidence>
<keyword evidence="4 6" id="KW-0067">ATP-binding</keyword>
<dbReference type="GO" id="GO:0005524">
    <property type="term" value="F:ATP binding"/>
    <property type="evidence" value="ECO:0007669"/>
    <property type="project" value="UniProtKB-KW"/>
</dbReference>
<feature type="binding site" evidence="6">
    <location>
        <position position="75"/>
    </location>
    <ligand>
        <name>AMP</name>
        <dbReference type="ChEBI" id="CHEBI:456215"/>
    </ligand>
</feature>
<keyword evidence="3 6" id="KW-0418">Kinase</keyword>
<feature type="coiled-coil region" evidence="7">
    <location>
        <begin position="9"/>
        <end position="36"/>
    </location>
</feature>
<protein>
    <recommendedName>
        <fullName evidence="6">Adenylate kinase</fullName>
        <ecNumber evidence="6">2.7.4.3</ecNumber>
    </recommendedName>
    <alternativeName>
        <fullName evidence="6">ATP-AMP transphosphorylase</fullName>
    </alternativeName>
    <alternativeName>
        <fullName evidence="6">ATP:AMP phosphotransferase</fullName>
    </alternativeName>
    <alternativeName>
        <fullName evidence="6">Adenylate kinase cytosolic and mitochondrial</fullName>
    </alternativeName>
    <alternativeName>
        <fullName evidence="6">Adenylate monophosphate kinase</fullName>
    </alternativeName>
</protein>
<keyword evidence="6" id="KW-0963">Cytoplasm</keyword>
<accession>A0A0C3DA67</accession>
<comment type="domain">
    <text evidence="6">Consists of three domains, a large central CORE domain and two small peripheral domains, NMPbind and LID, which undergo movements during catalysis. The LID domain closes over the site of phosphoryl transfer upon ATP binding. Assembling and dissambling the active center during each catalytic cycle provides an effective means to prevent ATP hydrolysis.</text>
</comment>
<dbReference type="InterPro" id="IPR000850">
    <property type="entry name" value="Adenylat/UMP-CMP_kin"/>
</dbReference>
<dbReference type="InterPro" id="IPR007862">
    <property type="entry name" value="Adenylate_kinase_lid-dom"/>
</dbReference>
<feature type="binding site" evidence="6">
    <location>
        <position position="216"/>
    </location>
    <ligand>
        <name>AMP</name>
        <dbReference type="ChEBI" id="CHEBI:456215"/>
    </ligand>
</feature>
<feature type="domain" description="Adenylate kinase active site lid" evidence="8">
    <location>
        <begin position="172"/>
        <end position="207"/>
    </location>
</feature>
<dbReference type="InterPro" id="IPR027417">
    <property type="entry name" value="P-loop_NTPase"/>
</dbReference>
<dbReference type="GO" id="GO:0005829">
    <property type="term" value="C:cytosol"/>
    <property type="evidence" value="ECO:0007669"/>
    <property type="project" value="UniProtKB-SubCell"/>
</dbReference>
<feature type="binding site" evidence="6">
    <location>
        <position position="244"/>
    </location>
    <ligand>
        <name>ATP</name>
        <dbReference type="ChEBI" id="CHEBI:30616"/>
    </ligand>
</feature>
<dbReference type="InterPro" id="IPR028587">
    <property type="entry name" value="AK2"/>
</dbReference>
<dbReference type="NCBIfam" id="NF011100">
    <property type="entry name" value="PRK14527.1"/>
    <property type="match status" value="1"/>
</dbReference>
<dbReference type="GO" id="GO:0046033">
    <property type="term" value="P:AMP metabolic process"/>
    <property type="evidence" value="ECO:0007669"/>
    <property type="project" value="UniProtKB-UniRule"/>
</dbReference>
<evidence type="ECO:0000313" key="9">
    <source>
        <dbReference type="EMBL" id="KIM98842.1"/>
    </source>
</evidence>
<gene>
    <name evidence="6" type="primary">ADK1</name>
    <name evidence="9" type="ORF">OIDMADRAFT_201300</name>
</gene>
<dbReference type="Pfam" id="PF05191">
    <property type="entry name" value="ADK_lid"/>
    <property type="match status" value="1"/>
</dbReference>
<dbReference type="GO" id="GO:0046034">
    <property type="term" value="P:ATP metabolic process"/>
    <property type="evidence" value="ECO:0007669"/>
    <property type="project" value="UniProtKB-UniRule"/>
</dbReference>
<dbReference type="InParanoid" id="A0A0C3DA67"/>
<dbReference type="EMBL" id="KN832879">
    <property type="protein sequence ID" value="KIM98842.1"/>
    <property type="molecule type" value="Genomic_DNA"/>
</dbReference>
<evidence type="ECO:0000313" key="10">
    <source>
        <dbReference type="Proteomes" id="UP000054321"/>
    </source>
</evidence>
<evidence type="ECO:0000259" key="8">
    <source>
        <dbReference type="Pfam" id="PF05191"/>
    </source>
</evidence>
<feature type="binding site" evidence="6">
    <location>
        <position position="137"/>
    </location>
    <ligand>
        <name>AMP</name>
        <dbReference type="ChEBI" id="CHEBI:456215"/>
    </ligand>
</feature>
<feature type="region of interest" description="NMPbind" evidence="6">
    <location>
        <begin position="74"/>
        <end position="103"/>
    </location>
</feature>
<dbReference type="HAMAP" id="MF_03168">
    <property type="entry name" value="Adenylate_kinase_AK2"/>
    <property type="match status" value="1"/>
</dbReference>
<dbReference type="PROSITE" id="PS00113">
    <property type="entry name" value="ADENYLATE_KINASE"/>
    <property type="match status" value="1"/>
</dbReference>
<sequence length="273" mass="29809">MAPTGDDAVQSLQELVNKLESRVKELENKLHHASGGPAPSPTGSVRMVLMGPPGAGKGTQAPNIKERFSCCHLATGDMLRSQVAKKTPLGREAKKIMDQGGLVSDDIVIGMIKAELETNNECKGGFILDGFPRTVVQAERLDAMLEARQQKLQHAVELQIDDALLVARITGRLVHPASGRSYHKVFNPPKEDMKDDITGEPLVQRSDDNAEALKKRLATYHKQTAPVVGYYQKTGIWKGIDASQEPGQVWKSLLGVFDQQRPKSSLLSRITGN</sequence>
<dbReference type="GO" id="GO:0004017">
    <property type="term" value="F:AMP kinase activity"/>
    <property type="evidence" value="ECO:0007669"/>
    <property type="project" value="UniProtKB-UniRule"/>
</dbReference>
<reference evidence="10" key="2">
    <citation type="submission" date="2015-01" db="EMBL/GenBank/DDBJ databases">
        <title>Evolutionary Origins and Diversification of the Mycorrhizal Mutualists.</title>
        <authorList>
            <consortium name="DOE Joint Genome Institute"/>
            <consortium name="Mycorrhizal Genomics Consortium"/>
            <person name="Kohler A."/>
            <person name="Kuo A."/>
            <person name="Nagy L.G."/>
            <person name="Floudas D."/>
            <person name="Copeland A."/>
            <person name="Barry K.W."/>
            <person name="Cichocki N."/>
            <person name="Veneault-Fourrey C."/>
            <person name="LaButti K."/>
            <person name="Lindquist E.A."/>
            <person name="Lipzen A."/>
            <person name="Lundell T."/>
            <person name="Morin E."/>
            <person name="Murat C."/>
            <person name="Riley R."/>
            <person name="Ohm R."/>
            <person name="Sun H."/>
            <person name="Tunlid A."/>
            <person name="Henrissat B."/>
            <person name="Grigoriev I.V."/>
            <person name="Hibbett D.S."/>
            <person name="Martin F."/>
        </authorList>
    </citation>
    <scope>NUCLEOTIDE SEQUENCE [LARGE SCALE GENOMIC DNA]</scope>
    <source>
        <strain evidence="10">Zn</strain>
    </source>
</reference>
<dbReference type="Proteomes" id="UP000054321">
    <property type="component" value="Unassembled WGS sequence"/>
</dbReference>
<organism evidence="9 10">
    <name type="scientific">Oidiodendron maius (strain Zn)</name>
    <dbReference type="NCBI Taxonomy" id="913774"/>
    <lineage>
        <taxon>Eukaryota</taxon>
        <taxon>Fungi</taxon>
        <taxon>Dikarya</taxon>
        <taxon>Ascomycota</taxon>
        <taxon>Pezizomycotina</taxon>
        <taxon>Leotiomycetes</taxon>
        <taxon>Leotiomycetes incertae sedis</taxon>
        <taxon>Myxotrichaceae</taxon>
        <taxon>Oidiodendron</taxon>
    </lineage>
</organism>
<keyword evidence="2 6" id="KW-0547">Nucleotide-binding</keyword>
<comment type="function">
    <text evidence="6">Catalyzes the reversible transfer of the terminal phosphate group between ATP and AMP. Plays an important role in cellular energy homeostasis and in adenine nucleotide metabolism. Adenylate kinase activity is critical for regulation of the phosphate utilization and the AMP de novo biosynthesis pathways.</text>
</comment>
<dbReference type="HOGENOM" id="CLU_032354_1_0_1"/>